<feature type="disulfide bond" evidence="15">
    <location>
        <begin position="79"/>
        <end position="112"/>
    </location>
</feature>
<feature type="compositionally biased region" description="Low complexity" evidence="16">
    <location>
        <begin position="143"/>
        <end position="155"/>
    </location>
</feature>
<feature type="transmembrane region" description="Helical" evidence="17">
    <location>
        <begin position="240"/>
        <end position="261"/>
    </location>
</feature>
<sequence length="386" mass="40590">MTMRLHIPSPNVLRRILVPILLLTVYIHPVLSIPHSHSHTHSTRQAFAALQLPSCALTCLLNHILDDGCVDEADFSCHCGPGNLVGASTACIQQGCDQNEEEAALEQVNRGCKVAREEDLGGPEEVSSAFGGLERTIATRRTTTDAVAVSSTSADLAGESSTRTDGVRPTESSQSSASVSTTAAPQSPSVTSSQTMSTTASPSSSQNLLSPTDTVPMPTNMNMNLGLRPSASTLSDGAKAGIASSIILVALALFLGLGWYIRRLKRDLRAAQRAASSMPEEENASSGAVVHRRPSGRWHDSPVSPLSPTEVTDNGYGVLKRKRGHVLSIVVEREDEDAGSMRGGGVREPVPGQREGLSGPLELDGIGTGLFELSGVVTPRGGDVEK</sequence>
<dbReference type="Proteomes" id="UP000800040">
    <property type="component" value="Unassembled WGS sequence"/>
</dbReference>
<dbReference type="GO" id="GO:0005576">
    <property type="term" value="C:extracellular region"/>
    <property type="evidence" value="ECO:0007669"/>
    <property type="project" value="UniProtKB-SubCell"/>
</dbReference>
<keyword evidence="14" id="KW-0449">Lipoprotein</keyword>
<organism evidence="19 20">
    <name type="scientific">Decorospora gaudefroyi</name>
    <dbReference type="NCBI Taxonomy" id="184978"/>
    <lineage>
        <taxon>Eukaryota</taxon>
        <taxon>Fungi</taxon>
        <taxon>Dikarya</taxon>
        <taxon>Ascomycota</taxon>
        <taxon>Pezizomycotina</taxon>
        <taxon>Dothideomycetes</taxon>
        <taxon>Pleosporomycetidae</taxon>
        <taxon>Pleosporales</taxon>
        <taxon>Pleosporineae</taxon>
        <taxon>Pleosporaceae</taxon>
        <taxon>Decorospora</taxon>
    </lineage>
</organism>
<keyword evidence="5" id="KW-0964">Secreted</keyword>
<dbReference type="InterPro" id="IPR051735">
    <property type="entry name" value="CFEM_domain"/>
</dbReference>
<proteinExistence type="inferred from homology"/>
<accession>A0A6A5KNM2</accession>
<dbReference type="EMBL" id="ML975269">
    <property type="protein sequence ID" value="KAF1836796.1"/>
    <property type="molecule type" value="Genomic_DNA"/>
</dbReference>
<dbReference type="PROSITE" id="PS52012">
    <property type="entry name" value="CFEM"/>
    <property type="match status" value="1"/>
</dbReference>
<dbReference type="PANTHER" id="PTHR37928:SF2">
    <property type="entry name" value="GPI ANCHORED CFEM DOMAIN PROTEIN (AFU_ORTHOLOGUE AFUA_6G10580)"/>
    <property type="match status" value="1"/>
</dbReference>
<evidence type="ECO:0000256" key="16">
    <source>
        <dbReference type="SAM" id="MobiDB-lite"/>
    </source>
</evidence>
<keyword evidence="8 15" id="KW-0479">Metal-binding</keyword>
<evidence type="ECO:0000256" key="5">
    <source>
        <dbReference type="ARBA" id="ARBA00022525"/>
    </source>
</evidence>
<keyword evidence="4" id="KW-1003">Cell membrane</keyword>
<evidence type="ECO:0000256" key="15">
    <source>
        <dbReference type="PROSITE-ProRule" id="PRU01356"/>
    </source>
</evidence>
<keyword evidence="9" id="KW-0732">Signal</keyword>
<keyword evidence="11 17" id="KW-0472">Membrane</keyword>
<gene>
    <name evidence="19" type="ORF">BDW02DRAFT_520375</name>
</gene>
<keyword evidence="20" id="KW-1185">Reference proteome</keyword>
<evidence type="ECO:0000256" key="4">
    <source>
        <dbReference type="ARBA" id="ARBA00022475"/>
    </source>
</evidence>
<protein>
    <recommendedName>
        <fullName evidence="18">CFEM domain-containing protein</fullName>
    </recommendedName>
</protein>
<dbReference type="GO" id="GO:0098552">
    <property type="term" value="C:side of membrane"/>
    <property type="evidence" value="ECO:0007669"/>
    <property type="project" value="UniProtKB-KW"/>
</dbReference>
<evidence type="ECO:0000313" key="20">
    <source>
        <dbReference type="Proteomes" id="UP000800040"/>
    </source>
</evidence>
<keyword evidence="13" id="KW-0325">Glycoprotein</keyword>
<evidence type="ECO:0000256" key="13">
    <source>
        <dbReference type="ARBA" id="ARBA00023180"/>
    </source>
</evidence>
<dbReference type="GO" id="GO:0005886">
    <property type="term" value="C:plasma membrane"/>
    <property type="evidence" value="ECO:0007669"/>
    <property type="project" value="UniProtKB-SubCell"/>
</dbReference>
<keyword evidence="17" id="KW-1133">Transmembrane helix</keyword>
<evidence type="ECO:0000256" key="6">
    <source>
        <dbReference type="ARBA" id="ARBA00022617"/>
    </source>
</evidence>
<feature type="region of interest" description="Disordered" evidence="16">
    <location>
        <begin position="337"/>
        <end position="361"/>
    </location>
</feature>
<keyword evidence="10 15" id="KW-0408">Iron</keyword>
<feature type="region of interest" description="Disordered" evidence="16">
    <location>
        <begin position="275"/>
        <end position="315"/>
    </location>
</feature>
<dbReference type="Pfam" id="PF05730">
    <property type="entry name" value="CFEM"/>
    <property type="match status" value="1"/>
</dbReference>
<feature type="domain" description="CFEM" evidence="18">
    <location>
        <begin position="25"/>
        <end position="137"/>
    </location>
</feature>
<evidence type="ECO:0000256" key="12">
    <source>
        <dbReference type="ARBA" id="ARBA00023157"/>
    </source>
</evidence>
<keyword evidence="6 15" id="KW-0349">Heme</keyword>
<keyword evidence="12 15" id="KW-1015">Disulfide bond</keyword>
<comment type="similarity">
    <text evidence="3">Belongs to the RBT5 family.</text>
</comment>
<keyword evidence="7" id="KW-0336">GPI-anchor</keyword>
<evidence type="ECO:0000256" key="1">
    <source>
        <dbReference type="ARBA" id="ARBA00004609"/>
    </source>
</evidence>
<name>A0A6A5KNM2_9PLEO</name>
<feature type="non-terminal residue" evidence="19">
    <location>
        <position position="386"/>
    </location>
</feature>
<dbReference type="GO" id="GO:0046872">
    <property type="term" value="F:metal ion binding"/>
    <property type="evidence" value="ECO:0007669"/>
    <property type="project" value="UniProtKB-UniRule"/>
</dbReference>
<evidence type="ECO:0000256" key="8">
    <source>
        <dbReference type="ARBA" id="ARBA00022723"/>
    </source>
</evidence>
<evidence type="ECO:0000313" key="19">
    <source>
        <dbReference type="EMBL" id="KAF1836796.1"/>
    </source>
</evidence>
<feature type="compositionally biased region" description="Polar residues" evidence="16">
    <location>
        <begin position="190"/>
        <end position="223"/>
    </location>
</feature>
<evidence type="ECO:0000256" key="17">
    <source>
        <dbReference type="SAM" id="Phobius"/>
    </source>
</evidence>
<comment type="caution">
    <text evidence="15">Lacks conserved residue(s) required for the propagation of feature annotation.</text>
</comment>
<evidence type="ECO:0000256" key="7">
    <source>
        <dbReference type="ARBA" id="ARBA00022622"/>
    </source>
</evidence>
<evidence type="ECO:0000256" key="2">
    <source>
        <dbReference type="ARBA" id="ARBA00004613"/>
    </source>
</evidence>
<dbReference type="AlphaFoldDB" id="A0A6A5KNM2"/>
<evidence type="ECO:0000256" key="10">
    <source>
        <dbReference type="ARBA" id="ARBA00023004"/>
    </source>
</evidence>
<comment type="subcellular location">
    <subcellularLocation>
        <location evidence="1">Cell membrane</location>
        <topology evidence="1">Lipid-anchor</topology>
        <topology evidence="1">GPI-anchor</topology>
    </subcellularLocation>
    <subcellularLocation>
        <location evidence="2">Secreted</location>
    </subcellularLocation>
</comment>
<feature type="binding site" description="axial binding residue" evidence="15">
    <location>
        <position position="74"/>
    </location>
    <ligand>
        <name>heme</name>
        <dbReference type="ChEBI" id="CHEBI:30413"/>
    </ligand>
    <ligandPart>
        <name>Fe</name>
        <dbReference type="ChEBI" id="CHEBI:18248"/>
    </ligandPart>
</feature>
<feature type="compositionally biased region" description="Low complexity" evidence="16">
    <location>
        <begin position="169"/>
        <end position="189"/>
    </location>
</feature>
<reference evidence="19" key="1">
    <citation type="submission" date="2020-01" db="EMBL/GenBank/DDBJ databases">
        <authorList>
            <consortium name="DOE Joint Genome Institute"/>
            <person name="Haridas S."/>
            <person name="Albert R."/>
            <person name="Binder M."/>
            <person name="Bloem J."/>
            <person name="Labutti K."/>
            <person name="Salamov A."/>
            <person name="Andreopoulos B."/>
            <person name="Baker S.E."/>
            <person name="Barry K."/>
            <person name="Bills G."/>
            <person name="Bluhm B.H."/>
            <person name="Cannon C."/>
            <person name="Castanera R."/>
            <person name="Culley D.E."/>
            <person name="Daum C."/>
            <person name="Ezra D."/>
            <person name="Gonzalez J.B."/>
            <person name="Henrissat B."/>
            <person name="Kuo A."/>
            <person name="Liang C."/>
            <person name="Lipzen A."/>
            <person name="Lutzoni F."/>
            <person name="Magnuson J."/>
            <person name="Mondo S."/>
            <person name="Nolan M."/>
            <person name="Ohm R."/>
            <person name="Pangilinan J."/>
            <person name="Park H.-J."/>
            <person name="Ramirez L."/>
            <person name="Alfaro M."/>
            <person name="Sun H."/>
            <person name="Tritt A."/>
            <person name="Yoshinaga Y."/>
            <person name="Zwiers L.-H."/>
            <person name="Turgeon B.G."/>
            <person name="Goodwin S.B."/>
            <person name="Spatafora J.W."/>
            <person name="Crous P.W."/>
            <person name="Grigoriev I.V."/>
        </authorList>
    </citation>
    <scope>NUCLEOTIDE SEQUENCE</scope>
    <source>
        <strain evidence="19">P77</strain>
    </source>
</reference>
<keyword evidence="17" id="KW-0812">Transmembrane</keyword>
<evidence type="ECO:0000256" key="3">
    <source>
        <dbReference type="ARBA" id="ARBA00010031"/>
    </source>
</evidence>
<dbReference type="SMART" id="SM00747">
    <property type="entry name" value="CFEM"/>
    <property type="match status" value="1"/>
</dbReference>
<dbReference type="PANTHER" id="PTHR37928">
    <property type="entry name" value="CFEM DOMAIN PROTEIN (AFU_ORTHOLOGUE AFUA_6G14090)"/>
    <property type="match status" value="1"/>
</dbReference>
<evidence type="ECO:0000256" key="14">
    <source>
        <dbReference type="ARBA" id="ARBA00023288"/>
    </source>
</evidence>
<evidence type="ECO:0000256" key="11">
    <source>
        <dbReference type="ARBA" id="ARBA00023136"/>
    </source>
</evidence>
<evidence type="ECO:0000259" key="18">
    <source>
        <dbReference type="PROSITE" id="PS52012"/>
    </source>
</evidence>
<evidence type="ECO:0000256" key="9">
    <source>
        <dbReference type="ARBA" id="ARBA00022729"/>
    </source>
</evidence>
<dbReference type="InterPro" id="IPR008427">
    <property type="entry name" value="Extracellular_membr_CFEM_dom"/>
</dbReference>
<feature type="region of interest" description="Disordered" evidence="16">
    <location>
        <begin position="143"/>
        <end position="226"/>
    </location>
</feature>
<dbReference type="OrthoDB" id="3767534at2759"/>